<gene>
    <name evidence="2" type="ORF">CKAH01_12898</name>
</gene>
<evidence type="ECO:0000313" key="2">
    <source>
        <dbReference type="EMBL" id="KAK2775141.1"/>
    </source>
</evidence>
<evidence type="ECO:0000313" key="3">
    <source>
        <dbReference type="Proteomes" id="UP001281614"/>
    </source>
</evidence>
<accession>A0AAD9YTY3</accession>
<reference evidence="2" key="1">
    <citation type="submission" date="2023-02" db="EMBL/GenBank/DDBJ databases">
        <title>Colletotrichum kahawae CIFC_Que2 genome sequencing and assembly.</title>
        <authorList>
            <person name="Baroncelli R."/>
        </authorList>
    </citation>
    <scope>NUCLEOTIDE SEQUENCE</scope>
    <source>
        <strain evidence="2">CIFC_Que2</strain>
    </source>
</reference>
<dbReference type="EMBL" id="VYYT01000039">
    <property type="protein sequence ID" value="KAK2775141.1"/>
    <property type="molecule type" value="Genomic_DNA"/>
</dbReference>
<feature type="compositionally biased region" description="Low complexity" evidence="1">
    <location>
        <begin position="60"/>
        <end position="74"/>
    </location>
</feature>
<name>A0AAD9YTY3_COLKA</name>
<organism evidence="2 3">
    <name type="scientific">Colletotrichum kahawae</name>
    <name type="common">Coffee berry disease fungus</name>
    <dbReference type="NCBI Taxonomy" id="34407"/>
    <lineage>
        <taxon>Eukaryota</taxon>
        <taxon>Fungi</taxon>
        <taxon>Dikarya</taxon>
        <taxon>Ascomycota</taxon>
        <taxon>Pezizomycotina</taxon>
        <taxon>Sordariomycetes</taxon>
        <taxon>Hypocreomycetidae</taxon>
        <taxon>Glomerellales</taxon>
        <taxon>Glomerellaceae</taxon>
        <taxon>Colletotrichum</taxon>
        <taxon>Colletotrichum gloeosporioides species complex</taxon>
    </lineage>
</organism>
<proteinExistence type="predicted"/>
<protein>
    <submittedName>
        <fullName evidence="2">Uncharacterized protein</fullName>
    </submittedName>
</protein>
<sequence length="74" mass="8058">MPSINTSDRALVKLGLARELTSLLGAVHHPPHLSHPSQKPRVPDTHKAQMYRPAITQVPTATTTTTTHTTGAWK</sequence>
<dbReference type="Proteomes" id="UP001281614">
    <property type="component" value="Unassembled WGS sequence"/>
</dbReference>
<comment type="caution">
    <text evidence="2">The sequence shown here is derived from an EMBL/GenBank/DDBJ whole genome shotgun (WGS) entry which is preliminary data.</text>
</comment>
<keyword evidence="3" id="KW-1185">Reference proteome</keyword>
<dbReference type="AlphaFoldDB" id="A0AAD9YTY3"/>
<evidence type="ECO:0000256" key="1">
    <source>
        <dbReference type="SAM" id="MobiDB-lite"/>
    </source>
</evidence>
<feature type="region of interest" description="Disordered" evidence="1">
    <location>
        <begin position="51"/>
        <end position="74"/>
    </location>
</feature>